<keyword evidence="4" id="KW-0963">Cytoplasm</keyword>
<feature type="region of interest" description="Disordered" evidence="8">
    <location>
        <begin position="230"/>
        <end position="358"/>
    </location>
</feature>
<dbReference type="PROSITE" id="PS51745">
    <property type="entry name" value="PB1"/>
    <property type="match status" value="1"/>
</dbReference>
<feature type="region of interest" description="Disordered" evidence="8">
    <location>
        <begin position="385"/>
        <end position="485"/>
    </location>
</feature>
<keyword evidence="3" id="KW-0728">SH3 domain</keyword>
<evidence type="ECO:0000313" key="10">
    <source>
        <dbReference type="EMBL" id="ORZ21000.1"/>
    </source>
</evidence>
<dbReference type="SUPFAM" id="SSF48452">
    <property type="entry name" value="TPR-like"/>
    <property type="match status" value="1"/>
</dbReference>
<evidence type="ECO:0000256" key="1">
    <source>
        <dbReference type="ARBA" id="ARBA00004496"/>
    </source>
</evidence>
<evidence type="ECO:0000256" key="2">
    <source>
        <dbReference type="ARBA" id="ARBA00008051"/>
    </source>
</evidence>
<dbReference type="SUPFAM" id="SSF54277">
    <property type="entry name" value="CAD &amp; PB1 domains"/>
    <property type="match status" value="1"/>
</dbReference>
<dbReference type="Proteomes" id="UP000193648">
    <property type="component" value="Unassembled WGS sequence"/>
</dbReference>
<dbReference type="PANTHER" id="PTHR15175:SF0">
    <property type="entry name" value="SH3 DOMAIN-CONTAINING PROTEIN C23A1.17"/>
    <property type="match status" value="1"/>
</dbReference>
<evidence type="ECO:0000256" key="6">
    <source>
        <dbReference type="ARBA" id="ARBA00022803"/>
    </source>
</evidence>
<evidence type="ECO:0000259" key="9">
    <source>
        <dbReference type="PROSITE" id="PS51745"/>
    </source>
</evidence>
<dbReference type="Pfam" id="PF00564">
    <property type="entry name" value="PB1"/>
    <property type="match status" value="1"/>
</dbReference>
<comment type="subcellular location">
    <subcellularLocation>
        <location evidence="1">Cytoplasm</location>
    </subcellularLocation>
</comment>
<dbReference type="GeneID" id="33565533"/>
<dbReference type="InterPro" id="IPR011990">
    <property type="entry name" value="TPR-like_helical_dom_sf"/>
</dbReference>
<organism evidence="10 11">
    <name type="scientific">Lobosporangium transversale</name>
    <dbReference type="NCBI Taxonomy" id="64571"/>
    <lineage>
        <taxon>Eukaryota</taxon>
        <taxon>Fungi</taxon>
        <taxon>Fungi incertae sedis</taxon>
        <taxon>Mucoromycota</taxon>
        <taxon>Mortierellomycotina</taxon>
        <taxon>Mortierellomycetes</taxon>
        <taxon>Mortierellales</taxon>
        <taxon>Mortierellaceae</taxon>
        <taxon>Lobosporangium</taxon>
    </lineage>
</organism>
<dbReference type="Gene3D" id="1.25.40.10">
    <property type="entry name" value="Tetratricopeptide repeat domain"/>
    <property type="match status" value="1"/>
</dbReference>
<sequence>MASLKHELDQWNEGVIAFDKGLYEDALEIFEPIADSAKIHFNIGVVLATIGDFEGASEAYEQATKLDQYLAIAYFQNGVANVALENYGKALTCFHDAYLYLRGNMVIDYTQLGLDFKLYSCQVLFNRALCYIELNEMDLAMNDMWRASREKQTKDHDFLDQALRDKGQDATVFTLPHGVLYRPDEAKVKNSKKKDYLGSSKVIAAVDASDSFAGFKGRSAWQVQMSGPTNVAAVEERPMTPPTGLQRRATSRRDADTDRPTLEHSASFNGMDSYHRGRQGPGPSGLGPGGAGSAGSDAASRPTLLTRRNTEVQRPTPLNTDGGSNYFNMRGGGSGSGTPGGNLTGSAGSAGSGVPGRNRFQDELDEIEQHVHALSLESGRTINTYRNAGGSDVPTRSNSGNSMRSNMLRKPSQSSKPSSPDAGMSNGGASPPQQYQAMSNGRSSPGNVPAVADLRRMNSSARGLSRDNSVRSTGSGGGFRSLPVGVHASPLGYATSVSGRSDEGSYAEEPVYKLRVKCHYIDTRAVLVRADTTLQELSQRVQEKFQMNRPLKLKYKDEDQHMLSMVDDEDWLMAKEAHIINAGNLDRMELWCFDEE</sequence>
<dbReference type="STRING" id="64571.A0A1Y2GS89"/>
<dbReference type="PROSITE" id="PS50005">
    <property type="entry name" value="TPR"/>
    <property type="match status" value="1"/>
</dbReference>
<evidence type="ECO:0000256" key="8">
    <source>
        <dbReference type="SAM" id="MobiDB-lite"/>
    </source>
</evidence>
<accession>A0A1Y2GS89</accession>
<dbReference type="SMART" id="SM00028">
    <property type="entry name" value="TPR"/>
    <property type="match status" value="3"/>
</dbReference>
<keyword evidence="11" id="KW-1185">Reference proteome</keyword>
<name>A0A1Y2GS89_9FUNG</name>
<evidence type="ECO:0000256" key="3">
    <source>
        <dbReference type="ARBA" id="ARBA00022443"/>
    </source>
</evidence>
<feature type="compositionally biased region" description="Gly residues" evidence="8">
    <location>
        <begin position="330"/>
        <end position="354"/>
    </location>
</feature>
<dbReference type="Gene3D" id="3.10.20.90">
    <property type="entry name" value="Phosphatidylinositol 3-kinase Catalytic Subunit, Chain A, domain 1"/>
    <property type="match status" value="1"/>
</dbReference>
<dbReference type="FunFam" id="1.25.40.10:FF:000017">
    <property type="entry name" value="NADPH oxidase regulator NoxR"/>
    <property type="match status" value="1"/>
</dbReference>
<dbReference type="SMART" id="SM00666">
    <property type="entry name" value="PB1"/>
    <property type="match status" value="1"/>
</dbReference>
<dbReference type="AlphaFoldDB" id="A0A1Y2GS89"/>
<reference evidence="10 11" key="1">
    <citation type="submission" date="2016-07" db="EMBL/GenBank/DDBJ databases">
        <title>Pervasive Adenine N6-methylation of Active Genes in Fungi.</title>
        <authorList>
            <consortium name="DOE Joint Genome Institute"/>
            <person name="Mondo S.J."/>
            <person name="Dannebaum R.O."/>
            <person name="Kuo R.C."/>
            <person name="Labutti K."/>
            <person name="Haridas S."/>
            <person name="Kuo A."/>
            <person name="Salamov A."/>
            <person name="Ahrendt S.R."/>
            <person name="Lipzen A."/>
            <person name="Sullivan W."/>
            <person name="Andreopoulos W.B."/>
            <person name="Clum A."/>
            <person name="Lindquist E."/>
            <person name="Daum C."/>
            <person name="Ramamoorthy G.K."/>
            <person name="Gryganskyi A."/>
            <person name="Culley D."/>
            <person name="Magnuson J.K."/>
            <person name="James T.Y."/>
            <person name="O'Malley M.A."/>
            <person name="Stajich J.E."/>
            <person name="Spatafora J.W."/>
            <person name="Visel A."/>
            <person name="Grigoriev I.V."/>
        </authorList>
    </citation>
    <scope>NUCLEOTIDE SEQUENCE [LARGE SCALE GENOMIC DNA]</scope>
    <source>
        <strain evidence="10 11">NRRL 3116</strain>
    </source>
</reference>
<keyword evidence="5" id="KW-0677">Repeat</keyword>
<evidence type="ECO:0000256" key="7">
    <source>
        <dbReference type="PROSITE-ProRule" id="PRU00339"/>
    </source>
</evidence>
<keyword evidence="6 7" id="KW-0802">TPR repeat</keyword>
<dbReference type="InterPro" id="IPR019734">
    <property type="entry name" value="TPR_rpt"/>
</dbReference>
<dbReference type="EMBL" id="MCFF01000012">
    <property type="protein sequence ID" value="ORZ21000.1"/>
    <property type="molecule type" value="Genomic_DNA"/>
</dbReference>
<dbReference type="InterPro" id="IPR000270">
    <property type="entry name" value="PB1_dom"/>
</dbReference>
<dbReference type="InterPro" id="IPR051864">
    <property type="entry name" value="NCF2_NOXA1"/>
</dbReference>
<feature type="compositionally biased region" description="Polar residues" evidence="8">
    <location>
        <begin position="427"/>
        <end position="446"/>
    </location>
</feature>
<dbReference type="PANTHER" id="PTHR15175">
    <property type="entry name" value="NEUTROPHIL CYTOSOLIC FACTOR 2, NEUTROPHIL NADPH OXIDASE FACTOR 2"/>
    <property type="match status" value="1"/>
</dbReference>
<feature type="repeat" description="TPR" evidence="7">
    <location>
        <begin position="37"/>
        <end position="70"/>
    </location>
</feature>
<feature type="domain" description="PB1" evidence="9">
    <location>
        <begin position="513"/>
        <end position="587"/>
    </location>
</feature>
<evidence type="ECO:0000256" key="4">
    <source>
        <dbReference type="ARBA" id="ARBA00022490"/>
    </source>
</evidence>
<feature type="compositionally biased region" description="Polar residues" evidence="8">
    <location>
        <begin position="312"/>
        <end position="327"/>
    </location>
</feature>
<dbReference type="InterPro" id="IPR053793">
    <property type="entry name" value="PB1-like"/>
</dbReference>
<feature type="compositionally biased region" description="Gly residues" evidence="8">
    <location>
        <begin position="279"/>
        <end position="293"/>
    </location>
</feature>
<evidence type="ECO:0000256" key="5">
    <source>
        <dbReference type="ARBA" id="ARBA00022737"/>
    </source>
</evidence>
<dbReference type="InParanoid" id="A0A1Y2GS89"/>
<comment type="similarity">
    <text evidence="2">Belongs to the NCF2/NOXA1 family.</text>
</comment>
<dbReference type="OrthoDB" id="9450131at2759"/>
<dbReference type="RefSeq" id="XP_021882909.1">
    <property type="nucleotide sequence ID" value="XM_022023689.1"/>
</dbReference>
<gene>
    <name evidence="10" type="ORF">BCR41DRAFT_350877</name>
</gene>
<evidence type="ECO:0000313" key="11">
    <source>
        <dbReference type="Proteomes" id="UP000193648"/>
    </source>
</evidence>
<dbReference type="Pfam" id="PF13181">
    <property type="entry name" value="TPR_8"/>
    <property type="match status" value="1"/>
</dbReference>
<feature type="compositionally biased region" description="Basic and acidic residues" evidence="8">
    <location>
        <begin position="251"/>
        <end position="262"/>
    </location>
</feature>
<protein>
    <recommendedName>
        <fullName evidence="9">PB1 domain-containing protein</fullName>
    </recommendedName>
</protein>
<feature type="compositionally biased region" description="Low complexity" evidence="8">
    <location>
        <begin position="396"/>
        <end position="420"/>
    </location>
</feature>
<comment type="caution">
    <text evidence="10">The sequence shown here is derived from an EMBL/GenBank/DDBJ whole genome shotgun (WGS) entry which is preliminary data.</text>
</comment>
<proteinExistence type="inferred from homology"/>
<dbReference type="GO" id="GO:0005737">
    <property type="term" value="C:cytoplasm"/>
    <property type="evidence" value="ECO:0007669"/>
    <property type="project" value="UniProtKB-SubCell"/>
</dbReference>